<dbReference type="EMBL" id="BPLQ01004400">
    <property type="protein sequence ID" value="GIY07791.1"/>
    <property type="molecule type" value="Genomic_DNA"/>
</dbReference>
<gene>
    <name evidence="1" type="ORF">CDAR_544511</name>
</gene>
<evidence type="ECO:0000313" key="2">
    <source>
        <dbReference type="Proteomes" id="UP001054837"/>
    </source>
</evidence>
<reference evidence="1 2" key="1">
    <citation type="submission" date="2021-06" db="EMBL/GenBank/DDBJ databases">
        <title>Caerostris darwini draft genome.</title>
        <authorList>
            <person name="Kono N."/>
            <person name="Arakawa K."/>
        </authorList>
    </citation>
    <scope>NUCLEOTIDE SEQUENCE [LARGE SCALE GENOMIC DNA]</scope>
</reference>
<accession>A0AAV4QHG8</accession>
<dbReference type="Proteomes" id="UP001054837">
    <property type="component" value="Unassembled WGS sequence"/>
</dbReference>
<dbReference type="AlphaFoldDB" id="A0AAV4QHG8"/>
<protein>
    <submittedName>
        <fullName evidence="1">Uncharacterized protein</fullName>
    </submittedName>
</protein>
<proteinExistence type="predicted"/>
<organism evidence="1 2">
    <name type="scientific">Caerostris darwini</name>
    <dbReference type="NCBI Taxonomy" id="1538125"/>
    <lineage>
        <taxon>Eukaryota</taxon>
        <taxon>Metazoa</taxon>
        <taxon>Ecdysozoa</taxon>
        <taxon>Arthropoda</taxon>
        <taxon>Chelicerata</taxon>
        <taxon>Arachnida</taxon>
        <taxon>Araneae</taxon>
        <taxon>Araneomorphae</taxon>
        <taxon>Entelegynae</taxon>
        <taxon>Araneoidea</taxon>
        <taxon>Araneidae</taxon>
        <taxon>Caerostris</taxon>
    </lineage>
</organism>
<evidence type="ECO:0000313" key="1">
    <source>
        <dbReference type="EMBL" id="GIY07791.1"/>
    </source>
</evidence>
<keyword evidence="2" id="KW-1185">Reference proteome</keyword>
<name>A0AAV4QHG8_9ARAC</name>
<comment type="caution">
    <text evidence="1">The sequence shown here is derived from an EMBL/GenBank/DDBJ whole genome shotgun (WGS) entry which is preliminary data.</text>
</comment>
<sequence length="124" mass="14186">MRGSMLHIDWRRRGNSWFPHPACVVNGGHAFLRAPLMKRARVRHPMPQPFGFFPPSTPSFILEIPAAKSFHFPSPPPHPRLKCSRIKLYEAGILRRRKLFLSPHLPFSSPSGFRLDPLSFQHGA</sequence>